<dbReference type="SUPFAM" id="SSF56925">
    <property type="entry name" value="OMPA-like"/>
    <property type="match status" value="1"/>
</dbReference>
<gene>
    <name evidence="3" type="ORF">BV102_01050</name>
</gene>
<sequence>MKKLLIVTMLSTLALSAQAQWYVQGDLGASKIDITDANSSDSSSFTQRISIGYAFDKNFRLAVDYTNYGKVTANYADVADVSLKVKSLGFTGFYDFDLADFKPYVGVRVSTNKADVTANVRSSSYRAEAFATETRTGIGALAGVQYKLTDNVALNTNIEYSYLASDVSDVGVKAGLRFSF</sequence>
<dbReference type="InterPro" id="IPR011250">
    <property type="entry name" value="OMP/PagP_B-barrel"/>
</dbReference>
<dbReference type="GO" id="GO:0009279">
    <property type="term" value="C:cell outer membrane"/>
    <property type="evidence" value="ECO:0007669"/>
    <property type="project" value="UniProtKB-ARBA"/>
</dbReference>
<dbReference type="EMBL" id="NEBY01000235">
    <property type="protein sequence ID" value="PRJ60037.1"/>
    <property type="molecule type" value="Genomic_DNA"/>
</dbReference>
<comment type="similarity">
    <text evidence="1">Belongs to the opacity porin family.</text>
</comment>
<dbReference type="GO" id="GO:0015288">
    <property type="term" value="F:porin activity"/>
    <property type="evidence" value="ECO:0007669"/>
    <property type="project" value="InterPro"/>
</dbReference>
<comment type="caution">
    <text evidence="3">The sequence shown here is derived from an EMBL/GenBank/DDBJ whole genome shotgun (WGS) entry which is preliminary data.</text>
</comment>
<name>A0A2S9RPC9_HAEIF</name>
<reference evidence="3 4" key="1">
    <citation type="submission" date="2017-04" db="EMBL/GenBank/DDBJ databases">
        <title>Haemophilus influenzae in COPD genome sequencing project.</title>
        <authorList>
            <person name="Murphy T.F."/>
            <person name="Kong Y."/>
            <person name="Nadendla S."/>
            <person name="Tettelin H."/>
            <person name="Pettigrew M."/>
        </authorList>
    </citation>
    <scope>NUCLEOTIDE SEQUENCE [LARGE SCALE GENOMIC DNA]</scope>
    <source>
        <strain evidence="3 4">56P127H1</strain>
    </source>
</reference>
<dbReference type="InterPro" id="IPR003394">
    <property type="entry name" value="Porin_opacity"/>
</dbReference>
<dbReference type="InterPro" id="IPR006315">
    <property type="entry name" value="OM_autotransptr_brl_dom"/>
</dbReference>
<dbReference type="Proteomes" id="UP000238532">
    <property type="component" value="Unassembled WGS sequence"/>
</dbReference>
<dbReference type="RefSeq" id="WP_105875302.1">
    <property type="nucleotide sequence ID" value="NZ_CP135754.1"/>
</dbReference>
<evidence type="ECO:0000256" key="2">
    <source>
        <dbReference type="ARBA" id="ARBA00022729"/>
    </source>
</evidence>
<dbReference type="Pfam" id="PF02462">
    <property type="entry name" value="Opacity"/>
    <property type="match status" value="1"/>
</dbReference>
<organism evidence="3 4">
    <name type="scientific">Haemophilus influenzae</name>
    <dbReference type="NCBI Taxonomy" id="727"/>
    <lineage>
        <taxon>Bacteria</taxon>
        <taxon>Pseudomonadati</taxon>
        <taxon>Pseudomonadota</taxon>
        <taxon>Gammaproteobacteria</taxon>
        <taxon>Pasteurellales</taxon>
        <taxon>Pasteurellaceae</taxon>
        <taxon>Haemophilus</taxon>
    </lineage>
</organism>
<dbReference type="Gene3D" id="2.40.160.20">
    <property type="match status" value="1"/>
</dbReference>
<evidence type="ECO:0000256" key="1">
    <source>
        <dbReference type="ARBA" id="ARBA00009830"/>
    </source>
</evidence>
<accession>A0A2S9RPC9</accession>
<evidence type="ECO:0000313" key="4">
    <source>
        <dbReference type="Proteomes" id="UP000238532"/>
    </source>
</evidence>
<dbReference type="NCBIfam" id="TIGR01414">
    <property type="entry name" value="autotrans_barl"/>
    <property type="match status" value="1"/>
</dbReference>
<keyword evidence="2" id="KW-0732">Signal</keyword>
<proteinExistence type="inferred from homology"/>
<evidence type="ECO:0000313" key="3">
    <source>
        <dbReference type="EMBL" id="PRJ60037.1"/>
    </source>
</evidence>
<dbReference type="AlphaFoldDB" id="A0A2S9RPC9"/>
<protein>
    <submittedName>
        <fullName evidence="3">Opacity family porin protein</fullName>
    </submittedName>
</protein>